<evidence type="ECO:0000256" key="1">
    <source>
        <dbReference type="ARBA" id="ARBA00005234"/>
    </source>
</evidence>
<dbReference type="PANTHER" id="PTHR46896">
    <property type="entry name" value="SENTRIN-SPECIFIC PROTEASE"/>
    <property type="match status" value="1"/>
</dbReference>
<proteinExistence type="inferred from homology"/>
<name>A0AAN6WBE3_9PEZI</name>
<dbReference type="EMBL" id="MU866131">
    <property type="protein sequence ID" value="KAK4178725.1"/>
    <property type="molecule type" value="Genomic_DNA"/>
</dbReference>
<gene>
    <name evidence="8" type="ORF">QBC36DRAFT_288229</name>
</gene>
<evidence type="ECO:0000256" key="5">
    <source>
        <dbReference type="ARBA" id="ARBA00022801"/>
    </source>
</evidence>
<feature type="compositionally biased region" description="Basic residues" evidence="6">
    <location>
        <begin position="107"/>
        <end position="119"/>
    </location>
</feature>
<comment type="similarity">
    <text evidence="1">Belongs to the peptidase C48 family.</text>
</comment>
<dbReference type="GO" id="GO:0005737">
    <property type="term" value="C:cytoplasm"/>
    <property type="evidence" value="ECO:0007669"/>
    <property type="project" value="TreeGrafter"/>
</dbReference>
<organism evidence="8 9">
    <name type="scientific">Triangularia setosa</name>
    <dbReference type="NCBI Taxonomy" id="2587417"/>
    <lineage>
        <taxon>Eukaryota</taxon>
        <taxon>Fungi</taxon>
        <taxon>Dikarya</taxon>
        <taxon>Ascomycota</taxon>
        <taxon>Pezizomycotina</taxon>
        <taxon>Sordariomycetes</taxon>
        <taxon>Sordariomycetidae</taxon>
        <taxon>Sordariales</taxon>
        <taxon>Podosporaceae</taxon>
        <taxon>Triangularia</taxon>
    </lineage>
</organism>
<keyword evidence="3 8" id="KW-0645">Protease</keyword>
<dbReference type="GO" id="GO:0005634">
    <property type="term" value="C:nucleus"/>
    <property type="evidence" value="ECO:0007669"/>
    <property type="project" value="TreeGrafter"/>
</dbReference>
<dbReference type="InterPro" id="IPR038765">
    <property type="entry name" value="Papain-like_cys_pep_sf"/>
</dbReference>
<evidence type="ECO:0000256" key="4">
    <source>
        <dbReference type="ARBA" id="ARBA00022786"/>
    </source>
</evidence>
<keyword evidence="2" id="KW-0597">Phosphoprotein</keyword>
<evidence type="ECO:0000259" key="7">
    <source>
        <dbReference type="PROSITE" id="PS50600"/>
    </source>
</evidence>
<feature type="compositionally biased region" description="Polar residues" evidence="6">
    <location>
        <begin position="952"/>
        <end position="968"/>
    </location>
</feature>
<keyword evidence="9" id="KW-1185">Reference proteome</keyword>
<keyword evidence="4" id="KW-0833">Ubl conjugation pathway</keyword>
<dbReference type="SUPFAM" id="SSF54001">
    <property type="entry name" value="Cysteine proteinases"/>
    <property type="match status" value="1"/>
</dbReference>
<protein>
    <submittedName>
        <fullName evidence="8">Ubiquitin-like-specific protease</fullName>
    </submittedName>
</protein>
<feature type="compositionally biased region" description="Polar residues" evidence="6">
    <location>
        <begin position="1045"/>
        <end position="1063"/>
    </location>
</feature>
<feature type="region of interest" description="Disordered" evidence="6">
    <location>
        <begin position="14"/>
        <end position="64"/>
    </location>
</feature>
<feature type="region of interest" description="Disordered" evidence="6">
    <location>
        <begin position="594"/>
        <end position="614"/>
    </location>
</feature>
<feature type="region of interest" description="Disordered" evidence="6">
    <location>
        <begin position="77"/>
        <end position="151"/>
    </location>
</feature>
<feature type="compositionally biased region" description="Basic and acidic residues" evidence="6">
    <location>
        <begin position="878"/>
        <end position="890"/>
    </location>
</feature>
<dbReference type="InterPro" id="IPR057501">
    <property type="entry name" value="DeUb_enz_PH"/>
</dbReference>
<keyword evidence="5" id="KW-0378">Hydrolase</keyword>
<dbReference type="GO" id="GO:0070139">
    <property type="term" value="F:SUMO-specific endopeptidase activity"/>
    <property type="evidence" value="ECO:0007669"/>
    <property type="project" value="TreeGrafter"/>
</dbReference>
<sequence>MPLQGFLSRITSLGRSFNNLDSTSPPTERPPSSRSNATRATPPTKRQKTGQYTEVIPRGPEEDIEDFPYHSIRARGHTSSLSISPSPVSSDCHGWNHQQMPEQQNRGPRRHRDRSHGSIKSRSSAGDDNDIDLLSQDHIDPSKHRTARFPGVKADAADEAILIGMRGNSSSAHKPNNSKKRSSYDAHEEDGLTSGHASNKGKRRQGPSSISHRSDLTPAQFFTKPASGSAKRHRHTEPLFVRVLAAACYDKYLYATSDENVCYLYPISDNGSTAELCAVTQDGKPHPEQSWLKIASKANTLYHNPNCPYIKIQQSKDNRHNIGSLLIIKLDTPADASSVVDWTRDNLKSVLILEGERLHATWDKVCGDVHRKLSTSKKDIGAESTPPPPVDGLSQSTSPGITPGKVSPSSKPRTTIRDFMQVSAPMTPKPATTYGRRSSRLTRNAPTAYPIESLSPSPPPPPAPRWSEQNKSWREDWKTPLQFGRVQVTKEDIPRLDEGQYLNDSIIEFGLKYLFEKFANRHIDLSRRVYMHNSFFYTSLTGGDGNKFKYENVKRWTAKVDLLSHDYVVVPINQNFHWWVAIICNPGKLDPDARQKRKEAAVSSDAEMTDAPEPVRSDALDLAADDKDLGFRKALHAQPKQRKAAYSLDDPRIILLDSLGSGHGPVVKNLREYLVAEFQDKRGRTLTSTDLPPRLGMKAVNIPQQPNLTDCGVYLLGYMQQFVRNPDEFVECLLAKEKIAWTLSAPELRKLWRDTIFDEKAGKSTAMPVNRETSLFAKSANQSISPLRGSIAAVMAVDKGTQPTGEAAKSVEIATKPVQDAPGHVAEPAEAVKETATNDIGNHIDLVESIEDSPTPEPPQITNLSMPSEPGMSCLVRHSNDVPKPKERSIPKPATSPAQHSSQLEEDEVVLVGRPDVHLFTARISSSPAVPKKGVDLPIQEADAASFYKKSATPSEHTNNAKVRQPTRQVAMMPRSSPVRASHPKRPVASSPHTGASTSKRPNASSTPTGTPHSKRPGASPPPTMASHSRYFNIASSPARRRVATNATTKQLPTYTSMASAPTRETTVAENLAAVKHQEPISIDDSD</sequence>
<reference evidence="8" key="2">
    <citation type="submission" date="2023-05" db="EMBL/GenBank/DDBJ databases">
        <authorList>
            <consortium name="Lawrence Berkeley National Laboratory"/>
            <person name="Steindorff A."/>
            <person name="Hensen N."/>
            <person name="Bonometti L."/>
            <person name="Westerberg I."/>
            <person name="Brannstrom I.O."/>
            <person name="Guillou S."/>
            <person name="Cros-Aarteil S."/>
            <person name="Calhoun S."/>
            <person name="Haridas S."/>
            <person name="Kuo A."/>
            <person name="Mondo S."/>
            <person name="Pangilinan J."/>
            <person name="Riley R."/>
            <person name="Labutti K."/>
            <person name="Andreopoulos B."/>
            <person name="Lipzen A."/>
            <person name="Chen C."/>
            <person name="Yanf M."/>
            <person name="Daum C."/>
            <person name="Ng V."/>
            <person name="Clum A."/>
            <person name="Ohm R."/>
            <person name="Martin F."/>
            <person name="Silar P."/>
            <person name="Natvig D."/>
            <person name="Lalanne C."/>
            <person name="Gautier V."/>
            <person name="Ament-Velasquez S.L."/>
            <person name="Kruys A."/>
            <person name="Hutchinson M.I."/>
            <person name="Powell A.J."/>
            <person name="Barry K."/>
            <person name="Miller A.N."/>
            <person name="Grigoriev I.V."/>
            <person name="Debuchy R."/>
            <person name="Gladieux P."/>
            <person name="Thoren M.H."/>
            <person name="Johannesson H."/>
        </authorList>
    </citation>
    <scope>NUCLEOTIDE SEQUENCE</scope>
    <source>
        <strain evidence="8">CBS 892.96</strain>
    </source>
</reference>
<dbReference type="PANTHER" id="PTHR46896:SF3">
    <property type="entry name" value="FI06413P-RELATED"/>
    <property type="match status" value="1"/>
</dbReference>
<dbReference type="Pfam" id="PF25424">
    <property type="entry name" value="PH_35"/>
    <property type="match status" value="1"/>
</dbReference>
<dbReference type="InterPro" id="IPR003653">
    <property type="entry name" value="Peptidase_C48_C"/>
</dbReference>
<feature type="compositionally biased region" description="Low complexity" evidence="6">
    <location>
        <begin position="22"/>
        <end position="35"/>
    </location>
</feature>
<dbReference type="AlphaFoldDB" id="A0AAN6WBE3"/>
<feature type="domain" description="Ubiquitin-like protease family profile" evidence="7">
    <location>
        <begin position="486"/>
        <end position="722"/>
    </location>
</feature>
<feature type="region of interest" description="Disordered" evidence="6">
    <location>
        <begin position="950"/>
        <end position="1063"/>
    </location>
</feature>
<feature type="compositionally biased region" description="Polar residues" evidence="6">
    <location>
        <begin position="991"/>
        <end position="1012"/>
    </location>
</feature>
<reference evidence="8" key="1">
    <citation type="journal article" date="2023" name="Mol. Phylogenet. Evol.">
        <title>Genome-scale phylogeny and comparative genomics of the fungal order Sordariales.</title>
        <authorList>
            <person name="Hensen N."/>
            <person name="Bonometti L."/>
            <person name="Westerberg I."/>
            <person name="Brannstrom I.O."/>
            <person name="Guillou S."/>
            <person name="Cros-Aarteil S."/>
            <person name="Calhoun S."/>
            <person name="Haridas S."/>
            <person name="Kuo A."/>
            <person name="Mondo S."/>
            <person name="Pangilinan J."/>
            <person name="Riley R."/>
            <person name="LaButti K."/>
            <person name="Andreopoulos B."/>
            <person name="Lipzen A."/>
            <person name="Chen C."/>
            <person name="Yan M."/>
            <person name="Daum C."/>
            <person name="Ng V."/>
            <person name="Clum A."/>
            <person name="Steindorff A."/>
            <person name="Ohm R.A."/>
            <person name="Martin F."/>
            <person name="Silar P."/>
            <person name="Natvig D.O."/>
            <person name="Lalanne C."/>
            <person name="Gautier V."/>
            <person name="Ament-Velasquez S.L."/>
            <person name="Kruys A."/>
            <person name="Hutchinson M.I."/>
            <person name="Powell A.J."/>
            <person name="Barry K."/>
            <person name="Miller A.N."/>
            <person name="Grigoriev I.V."/>
            <person name="Debuchy R."/>
            <person name="Gladieux P."/>
            <person name="Hiltunen Thoren M."/>
            <person name="Johannesson H."/>
        </authorList>
    </citation>
    <scope>NUCLEOTIDE SEQUENCE</scope>
    <source>
        <strain evidence="8">CBS 892.96</strain>
    </source>
</reference>
<accession>A0AAN6WBE3</accession>
<dbReference type="InterPro" id="IPR051947">
    <property type="entry name" value="Sentrin-specific_protease"/>
</dbReference>
<feature type="region of interest" description="Disordered" evidence="6">
    <location>
        <begin position="849"/>
        <end position="905"/>
    </location>
</feature>
<feature type="compositionally biased region" description="Polar residues" evidence="6">
    <location>
        <begin position="96"/>
        <end position="106"/>
    </location>
</feature>
<feature type="region of interest" description="Disordered" evidence="6">
    <location>
        <begin position="166"/>
        <end position="234"/>
    </location>
</feature>
<evidence type="ECO:0000256" key="6">
    <source>
        <dbReference type="SAM" id="MobiDB-lite"/>
    </source>
</evidence>
<evidence type="ECO:0000256" key="2">
    <source>
        <dbReference type="ARBA" id="ARBA00022553"/>
    </source>
</evidence>
<dbReference type="PROSITE" id="PS50600">
    <property type="entry name" value="ULP_PROTEASE"/>
    <property type="match status" value="1"/>
</dbReference>
<evidence type="ECO:0000256" key="3">
    <source>
        <dbReference type="ARBA" id="ARBA00022670"/>
    </source>
</evidence>
<feature type="region of interest" description="Disordered" evidence="6">
    <location>
        <begin position="377"/>
        <end position="471"/>
    </location>
</feature>
<dbReference type="Gene3D" id="3.40.395.10">
    <property type="entry name" value="Adenoviral Proteinase, Chain A"/>
    <property type="match status" value="1"/>
</dbReference>
<feature type="compositionally biased region" description="Low complexity" evidence="6">
    <location>
        <begin position="79"/>
        <end position="90"/>
    </location>
</feature>
<evidence type="ECO:0000313" key="9">
    <source>
        <dbReference type="Proteomes" id="UP001302321"/>
    </source>
</evidence>
<dbReference type="Pfam" id="PF02902">
    <property type="entry name" value="Peptidase_C48"/>
    <property type="match status" value="1"/>
</dbReference>
<dbReference type="GO" id="GO:0006508">
    <property type="term" value="P:proteolysis"/>
    <property type="evidence" value="ECO:0007669"/>
    <property type="project" value="UniProtKB-KW"/>
</dbReference>
<dbReference type="GO" id="GO:0016926">
    <property type="term" value="P:protein desumoylation"/>
    <property type="evidence" value="ECO:0007669"/>
    <property type="project" value="TreeGrafter"/>
</dbReference>
<comment type="caution">
    <text evidence="8">The sequence shown here is derived from an EMBL/GenBank/DDBJ whole genome shotgun (WGS) entry which is preliminary data.</text>
</comment>
<dbReference type="Proteomes" id="UP001302321">
    <property type="component" value="Unassembled WGS sequence"/>
</dbReference>
<evidence type="ECO:0000313" key="8">
    <source>
        <dbReference type="EMBL" id="KAK4178725.1"/>
    </source>
</evidence>